<dbReference type="SMART" id="SM00044">
    <property type="entry name" value="CYCc"/>
    <property type="match status" value="1"/>
</dbReference>
<evidence type="ECO:0000256" key="4">
    <source>
        <dbReference type="ARBA" id="ARBA00022692"/>
    </source>
</evidence>
<keyword evidence="3" id="KW-1003">Cell membrane</keyword>
<dbReference type="SUPFAM" id="SSF55073">
    <property type="entry name" value="Nucleotide cyclase"/>
    <property type="match status" value="1"/>
</dbReference>
<dbReference type="GO" id="GO:0006171">
    <property type="term" value="P:cAMP biosynthetic process"/>
    <property type="evidence" value="ECO:0007669"/>
    <property type="project" value="TreeGrafter"/>
</dbReference>
<reference evidence="10" key="1">
    <citation type="journal article" date="2020" name="mSystems">
        <title>Genome- and Community-Level Interaction Insights into Carbon Utilization and Element Cycling Functions of Hydrothermarchaeota in Hydrothermal Sediment.</title>
        <authorList>
            <person name="Zhou Z."/>
            <person name="Liu Y."/>
            <person name="Xu W."/>
            <person name="Pan J."/>
            <person name="Luo Z.H."/>
            <person name="Li M."/>
        </authorList>
    </citation>
    <scope>NUCLEOTIDE SEQUENCE [LARGE SCALE GENOMIC DNA]</scope>
    <source>
        <strain evidence="10">SpSt-374</strain>
    </source>
</reference>
<dbReference type="Gene3D" id="6.10.340.10">
    <property type="match status" value="1"/>
</dbReference>
<dbReference type="PANTHER" id="PTHR43081">
    <property type="entry name" value="ADENYLATE CYCLASE, TERMINAL-DIFFERENTIATION SPECIFIC-RELATED"/>
    <property type="match status" value="1"/>
</dbReference>
<dbReference type="InterPro" id="IPR029787">
    <property type="entry name" value="Nucleotide_cyclase"/>
</dbReference>
<gene>
    <name evidence="10" type="ORF">ENR15_04085</name>
</gene>
<dbReference type="PANTHER" id="PTHR43081:SF1">
    <property type="entry name" value="ADENYLATE CYCLASE, TERMINAL-DIFFERENTIATION SPECIFIC"/>
    <property type="match status" value="1"/>
</dbReference>
<name>A0A7C3VF70_9CYAN</name>
<dbReference type="AlphaFoldDB" id="A0A7C3VF70"/>
<keyword evidence="4 7" id="KW-0812">Transmembrane</keyword>
<dbReference type="SMART" id="SM00304">
    <property type="entry name" value="HAMP"/>
    <property type="match status" value="1"/>
</dbReference>
<keyword evidence="5 7" id="KW-1133">Transmembrane helix</keyword>
<sequence>MWIATLNSLITRASRKVPLRAIIVLPFFVQILGAVGLTGWLSFRNGQQAVNELATQLSGEVADRIEQHLWTYLHSFERIQEVQQAEIKTGILNLDDFDRLRRYFWYLVQTAQPGTAYLFGNENGQFIGVRREKDGLKTLLLRDNTTGNKLQLYRLNANGEPANLNQTIDFDPRSRPWYQQAWRDRAAIWSPIYPSASQGTLLITAALPVFQDNTKQLRGVLAIDITLDQISDFLRQLKISHSGQAFIMERNGEMVASSAPDSPLFATATEQKQLLATDSSDALIKTTAKALGQKMAGFENIKTRQQLTVVDDLGKRLLVQVMPLRDDARGTPRGDRHLDLLIVVVIPESDFMARIDANTRSTILLCAASLLAATLLGFVTSRLIVEPIMRLNSAARHLSRGEWERHLPETSSSELAELAKSFNAMAQQLKASFMQLAAINAAYGHFVPHEFLEFLDRKSIVELRIGDHVLKEMTVMFADIRSFTTLSEAMTAQETFNFLNSYLSRIGPIVRNHHGFIDKYIGDGVMALFPREPGDAVQAAIALQAEVLAYNELRATEGKNAISVGIGLHVGSLILGTIGEEKRMESTVIADAVNLASRLEGLTKLYGARILTSEETLSQIATVVGCDCYRFLGRVFVKGKNISVSVFEIFAADPEPQRSLKWETVSDFGQAIDLYHQRQFAAAAAIFAQIVQINPQDQAAALYRQRCQDYQAFPPPADWNGIEHLEKM</sequence>
<dbReference type="Pfam" id="PF02743">
    <property type="entry name" value="dCache_1"/>
    <property type="match status" value="1"/>
</dbReference>
<feature type="transmembrane region" description="Helical" evidence="7">
    <location>
        <begin position="21"/>
        <end position="43"/>
    </location>
</feature>
<evidence type="ECO:0000256" key="7">
    <source>
        <dbReference type="SAM" id="Phobius"/>
    </source>
</evidence>
<evidence type="ECO:0000256" key="2">
    <source>
        <dbReference type="ARBA" id="ARBA00005381"/>
    </source>
</evidence>
<evidence type="ECO:0000256" key="5">
    <source>
        <dbReference type="ARBA" id="ARBA00022989"/>
    </source>
</evidence>
<evidence type="ECO:0000256" key="6">
    <source>
        <dbReference type="ARBA" id="ARBA00023136"/>
    </source>
</evidence>
<dbReference type="CDD" id="cd12913">
    <property type="entry name" value="PDC1_MCP_like"/>
    <property type="match status" value="1"/>
</dbReference>
<dbReference type="PROSITE" id="PS50125">
    <property type="entry name" value="GUANYLATE_CYCLASE_2"/>
    <property type="match status" value="1"/>
</dbReference>
<dbReference type="InterPro" id="IPR029151">
    <property type="entry name" value="Sensor-like_sf"/>
</dbReference>
<dbReference type="GO" id="GO:0035556">
    <property type="term" value="P:intracellular signal transduction"/>
    <property type="evidence" value="ECO:0007669"/>
    <property type="project" value="InterPro"/>
</dbReference>
<dbReference type="Gene3D" id="3.30.450.20">
    <property type="entry name" value="PAS domain"/>
    <property type="match status" value="1"/>
</dbReference>
<dbReference type="GO" id="GO:0005886">
    <property type="term" value="C:plasma membrane"/>
    <property type="evidence" value="ECO:0007669"/>
    <property type="project" value="UniProtKB-SubCell"/>
</dbReference>
<dbReference type="SUPFAM" id="SSF158472">
    <property type="entry name" value="HAMP domain-like"/>
    <property type="match status" value="1"/>
</dbReference>
<dbReference type="InterPro" id="IPR033479">
    <property type="entry name" value="dCache_1"/>
</dbReference>
<dbReference type="Gene3D" id="3.30.70.1230">
    <property type="entry name" value="Nucleotide cyclase"/>
    <property type="match status" value="1"/>
</dbReference>
<dbReference type="CDD" id="cd07302">
    <property type="entry name" value="CHD"/>
    <property type="match status" value="1"/>
</dbReference>
<accession>A0A7C3VF70</accession>
<dbReference type="InterPro" id="IPR001054">
    <property type="entry name" value="A/G_cyclase"/>
</dbReference>
<evidence type="ECO:0000256" key="1">
    <source>
        <dbReference type="ARBA" id="ARBA00004651"/>
    </source>
</evidence>
<dbReference type="InterPro" id="IPR003660">
    <property type="entry name" value="HAMP_dom"/>
</dbReference>
<keyword evidence="6 7" id="KW-0472">Membrane</keyword>
<evidence type="ECO:0000259" key="9">
    <source>
        <dbReference type="PROSITE" id="PS50885"/>
    </source>
</evidence>
<evidence type="ECO:0000256" key="3">
    <source>
        <dbReference type="ARBA" id="ARBA00022475"/>
    </source>
</evidence>
<evidence type="ECO:0000313" key="10">
    <source>
        <dbReference type="EMBL" id="HGF99852.1"/>
    </source>
</evidence>
<feature type="domain" description="HAMP" evidence="9">
    <location>
        <begin position="382"/>
        <end position="434"/>
    </location>
</feature>
<protein>
    <submittedName>
        <fullName evidence="10">HAMP domain-containing protein</fullName>
    </submittedName>
</protein>
<organism evidence="10">
    <name type="scientific">Planktothricoides sp. SpSt-374</name>
    <dbReference type="NCBI Taxonomy" id="2282167"/>
    <lineage>
        <taxon>Bacteria</taxon>
        <taxon>Bacillati</taxon>
        <taxon>Cyanobacteriota</taxon>
        <taxon>Cyanophyceae</taxon>
        <taxon>Oscillatoriophycideae</taxon>
        <taxon>Oscillatoriales</taxon>
        <taxon>Oscillatoriaceae</taxon>
        <taxon>Planktothricoides</taxon>
    </lineage>
</organism>
<dbReference type="Pfam" id="PF00211">
    <property type="entry name" value="Guanylate_cyc"/>
    <property type="match status" value="1"/>
</dbReference>
<dbReference type="SUPFAM" id="SSF103190">
    <property type="entry name" value="Sensory domain-like"/>
    <property type="match status" value="1"/>
</dbReference>
<dbReference type="EMBL" id="DSPX01000039">
    <property type="protein sequence ID" value="HGF99852.1"/>
    <property type="molecule type" value="Genomic_DNA"/>
</dbReference>
<dbReference type="Pfam" id="PF00672">
    <property type="entry name" value="HAMP"/>
    <property type="match status" value="1"/>
</dbReference>
<proteinExistence type="inferred from homology"/>
<comment type="similarity">
    <text evidence="2">Belongs to the adenylyl cyclase class-3 family.</text>
</comment>
<evidence type="ECO:0000259" key="8">
    <source>
        <dbReference type="PROSITE" id="PS50125"/>
    </source>
</evidence>
<dbReference type="PROSITE" id="PS50885">
    <property type="entry name" value="HAMP"/>
    <property type="match status" value="1"/>
</dbReference>
<comment type="subcellular location">
    <subcellularLocation>
        <location evidence="1">Cell membrane</location>
        <topology evidence="1">Multi-pass membrane protein</topology>
    </subcellularLocation>
</comment>
<dbReference type="InterPro" id="IPR050697">
    <property type="entry name" value="Adenylyl/Guanylyl_Cyclase_3/4"/>
</dbReference>
<dbReference type="GO" id="GO:0004016">
    <property type="term" value="F:adenylate cyclase activity"/>
    <property type="evidence" value="ECO:0007669"/>
    <property type="project" value="UniProtKB-ARBA"/>
</dbReference>
<comment type="caution">
    <text evidence="10">The sequence shown here is derived from an EMBL/GenBank/DDBJ whole genome shotgun (WGS) entry which is preliminary data.</text>
</comment>
<dbReference type="CDD" id="cd06225">
    <property type="entry name" value="HAMP"/>
    <property type="match status" value="1"/>
</dbReference>
<feature type="domain" description="Guanylate cyclase" evidence="8">
    <location>
        <begin position="474"/>
        <end position="600"/>
    </location>
</feature>